<protein>
    <submittedName>
        <fullName evidence="1">Uncharacterized protein</fullName>
    </submittedName>
</protein>
<dbReference type="Proteomes" id="UP001241377">
    <property type="component" value="Unassembled WGS sequence"/>
</dbReference>
<proteinExistence type="predicted"/>
<evidence type="ECO:0000313" key="1">
    <source>
        <dbReference type="EMBL" id="KAJ9104140.1"/>
    </source>
</evidence>
<comment type="caution">
    <text evidence="1">The sequence shown here is derived from an EMBL/GenBank/DDBJ whole genome shotgun (WGS) entry which is preliminary data.</text>
</comment>
<gene>
    <name evidence="1" type="ORF">QFC19_004124</name>
</gene>
<dbReference type="EMBL" id="JASBWR010000042">
    <property type="protein sequence ID" value="KAJ9104140.1"/>
    <property type="molecule type" value="Genomic_DNA"/>
</dbReference>
<accession>A0ACC2VXE0</accession>
<sequence>MSLRSQGEGGYGQVVKARHKLEKRFYAIKKVKLRSSDNVEKVLREVQSLSNINHVRIVRYIQCWLEETEDRVESSEDGEDASGSYSKSSDYSSGTATRDVSSNIFAPPDFKSLSVSKSSNRGFPLIRFGNNSDEDSDDEMSMSEEDGRAKADIPAIARTPATPVPEHFKKRTLYIQMEFVEKQTLREAISQGLSEAECWRLFRQILDALDYLASIKIVHRDLKPSNILLDADGNIKICDFGLSTTETDPLVSLDAMSMSVGGLDMTSGIGTSLYIAPEVLLSKTYGNKADMYSLGIIFFEMCHVMGTGMERVQTLKDIRLPSIKFPASWNAAEKPNQTQIIRKLLTHDPVARPEAKEVLDSPLLPEGREDSYYAEAIRKVAHPSSTHYPRLIDKLFHTELNLNDMESKAIDLTYDSGSTSSNDLIAWLRVVKGKLVELFRRHGAIELNTSLLIPVTPLLLGDQSKAARFLDAKGKLVQLPNDGLLAFARHASHIGLERMKRYQFGCRYSDVAVSGGQPKATGEANFDIITPFRNMASEAELLGIADKIITEFRGLSGYDFQLHISHHTLLEVMLDAIPPRSRNDVKAIFAEIGTSFSAQAIRQKISDKVRIPKQTLDDIEACLVVSSIEDVQRTFRALFRAAMPRLQPAFTDLEELLASAKLLGITRPILVRPYMSKYSELFVGGAMFECVRRDDRHNKKDRPYELLAYGGRYDYLLKRFSMPTQRHARGEIHGVGLSLAIDYLAARIMRIESAIVQRLLRNERATEKSFGLWSPSRCDIYIASFGSEQLDLRLELVGELWRAGLNADLQYDDGRELEDVVRDCSDQNVLDLCHWLISALAEQRRIDRALAQGDSGPANIMNEKSVPAGPMPDNSNESDITILLRDEKKSKRHNKAIYFEKVRDFVVSARISGMPVIGVEIPALFLAQISLEPECLHDDELWRTISHGFGSERSYMDSLRTALAKLKSQKLPPPFAYLFSLKEHKSFIIQITAK</sequence>
<reference evidence="1" key="1">
    <citation type="submission" date="2023-04" db="EMBL/GenBank/DDBJ databases">
        <title>Draft Genome sequencing of Naganishia species isolated from polar environments using Oxford Nanopore Technology.</title>
        <authorList>
            <person name="Leo P."/>
            <person name="Venkateswaran K."/>
        </authorList>
    </citation>
    <scope>NUCLEOTIDE SEQUENCE</scope>
    <source>
        <strain evidence="1">MNA-CCFEE 5261</strain>
    </source>
</reference>
<keyword evidence="2" id="KW-1185">Reference proteome</keyword>
<organism evidence="1 2">
    <name type="scientific">Naganishia cerealis</name>
    <dbReference type="NCBI Taxonomy" id="610337"/>
    <lineage>
        <taxon>Eukaryota</taxon>
        <taxon>Fungi</taxon>
        <taxon>Dikarya</taxon>
        <taxon>Basidiomycota</taxon>
        <taxon>Agaricomycotina</taxon>
        <taxon>Tremellomycetes</taxon>
        <taxon>Filobasidiales</taxon>
        <taxon>Filobasidiaceae</taxon>
        <taxon>Naganishia</taxon>
    </lineage>
</organism>
<evidence type="ECO:0000313" key="2">
    <source>
        <dbReference type="Proteomes" id="UP001241377"/>
    </source>
</evidence>
<name>A0ACC2VXE0_9TREE</name>